<dbReference type="GO" id="GO:0007165">
    <property type="term" value="P:signal transduction"/>
    <property type="evidence" value="ECO:0007669"/>
    <property type="project" value="TreeGrafter"/>
</dbReference>
<evidence type="ECO:0000313" key="2">
    <source>
        <dbReference type="EMBL" id="QPH38921.1"/>
    </source>
</evidence>
<dbReference type="InterPro" id="IPR005151">
    <property type="entry name" value="Tail-specific_protease"/>
</dbReference>
<dbReference type="SMART" id="SM00245">
    <property type="entry name" value="TSPc"/>
    <property type="match status" value="1"/>
</dbReference>
<dbReference type="EMBL" id="CP064939">
    <property type="protein sequence ID" value="QPH38921.1"/>
    <property type="molecule type" value="Genomic_DNA"/>
</dbReference>
<name>A0A7U3SQZ1_9SPHI</name>
<gene>
    <name evidence="2" type="ORF">IZT61_17920</name>
</gene>
<organism evidence="2 3">
    <name type="scientific">Pedobacter endophyticus</name>
    <dbReference type="NCBI Taxonomy" id="2789740"/>
    <lineage>
        <taxon>Bacteria</taxon>
        <taxon>Pseudomonadati</taxon>
        <taxon>Bacteroidota</taxon>
        <taxon>Sphingobacteriia</taxon>
        <taxon>Sphingobacteriales</taxon>
        <taxon>Sphingobacteriaceae</taxon>
        <taxon>Pedobacter</taxon>
    </lineage>
</organism>
<dbReference type="SUPFAM" id="SSF52096">
    <property type="entry name" value="ClpP/crotonase"/>
    <property type="match status" value="1"/>
</dbReference>
<dbReference type="KEGG" id="pex:IZT61_17920"/>
<evidence type="ECO:0000259" key="1">
    <source>
        <dbReference type="SMART" id="SM00245"/>
    </source>
</evidence>
<dbReference type="Proteomes" id="UP000594759">
    <property type="component" value="Chromosome"/>
</dbReference>
<dbReference type="PANTHER" id="PTHR32060">
    <property type="entry name" value="TAIL-SPECIFIC PROTEASE"/>
    <property type="match status" value="1"/>
</dbReference>
<reference evidence="2 3" key="1">
    <citation type="submission" date="2020-11" db="EMBL/GenBank/DDBJ databases">
        <title>Pedobacter endophytica, an endophytic bacteria isolated form Carex pumila.</title>
        <authorList>
            <person name="Peng Y."/>
            <person name="Jiang L."/>
            <person name="Lee J."/>
        </authorList>
    </citation>
    <scope>NUCLEOTIDE SEQUENCE [LARGE SCALE GENOMIC DNA]</scope>
    <source>
        <strain evidence="2 3">JBR3-12</strain>
    </source>
</reference>
<accession>A0A7U3SQZ1</accession>
<dbReference type="Pfam" id="PF03572">
    <property type="entry name" value="Peptidase_S41"/>
    <property type="match status" value="1"/>
</dbReference>
<dbReference type="PANTHER" id="PTHR32060:SF30">
    <property type="entry name" value="CARBOXY-TERMINAL PROCESSING PROTEASE CTPA"/>
    <property type="match status" value="1"/>
</dbReference>
<protein>
    <recommendedName>
        <fullName evidence="1">Tail specific protease domain-containing protein</fullName>
    </recommendedName>
</protein>
<dbReference type="InterPro" id="IPR029045">
    <property type="entry name" value="ClpP/crotonase-like_dom_sf"/>
</dbReference>
<proteinExistence type="predicted"/>
<dbReference type="GO" id="GO:0030288">
    <property type="term" value="C:outer membrane-bounded periplasmic space"/>
    <property type="evidence" value="ECO:0007669"/>
    <property type="project" value="TreeGrafter"/>
</dbReference>
<evidence type="ECO:0000313" key="3">
    <source>
        <dbReference type="Proteomes" id="UP000594759"/>
    </source>
</evidence>
<feature type="domain" description="Tail specific protease" evidence="1">
    <location>
        <begin position="174"/>
        <end position="431"/>
    </location>
</feature>
<dbReference type="RefSeq" id="WP_196098396.1">
    <property type="nucleotide sequence ID" value="NZ_CP064939.1"/>
</dbReference>
<dbReference type="Gene3D" id="3.90.226.10">
    <property type="entry name" value="2-enoyl-CoA Hydratase, Chain A, domain 1"/>
    <property type="match status" value="1"/>
</dbReference>
<dbReference type="GO" id="GO:0006508">
    <property type="term" value="P:proteolysis"/>
    <property type="evidence" value="ECO:0007669"/>
    <property type="project" value="InterPro"/>
</dbReference>
<sequence>MLSKIVITFLLVINFISVYSQNRNTCDCTIVLKEIISDIESNYPGFRSKVNVANKNYYKELKNKVITQAMTTSNRESCFYIIEKYIQFFKDNHIIFSDRKTSPSQHSFSGRTIKKTSRQLIGIWRRNSDSLLVSIVKGSDNKYEGYILKPNGRLGEIHFELIGNEHEFRIRNYDTPLTTDLLRGRRLKNLLIEPNGIWQKMDNEQSGIEVKTSTYSVNKKFRYKQVKEDIYYLGIPSFNTDARSFDSIIVNQIIPQLEENKIKHLIIDLRNNVGGNSSFLSLMRFAYEKPFSIPGDFVFASPKLIQNYEISTNSFRRAILPKLRVNMGGFVQRDSLIITLKENYQYPKTISIIVNENSASSSEYFLILAKHSTKVKLYGRHTAGTLDYSELFEPEKLSCEDYFLMRPTTKSYWTDTSPIDNKGILPDIDLSSYPENEWVDIILDKLK</sequence>
<dbReference type="GO" id="GO:0004175">
    <property type="term" value="F:endopeptidase activity"/>
    <property type="evidence" value="ECO:0007669"/>
    <property type="project" value="TreeGrafter"/>
</dbReference>
<dbReference type="GO" id="GO:0008236">
    <property type="term" value="F:serine-type peptidase activity"/>
    <property type="evidence" value="ECO:0007669"/>
    <property type="project" value="InterPro"/>
</dbReference>
<keyword evidence="3" id="KW-1185">Reference proteome</keyword>
<dbReference type="AlphaFoldDB" id="A0A7U3SQZ1"/>